<evidence type="ECO:0000313" key="2">
    <source>
        <dbReference type="Proteomes" id="UP000695000"/>
    </source>
</evidence>
<sequence>MTKHHETAGEQHHHQQQQQLPPCCGMLPFCGPLPPVCATCPPTCFPPCIPHAPPQQPEIDNFLVPQPRQCGPAIFLNTPLGGCKKSRKHDDYAQQQHFQAPPCDCCCPSPFVMMCGDGLDDSRSERGRSSKVAEAGSKKHSKSKRSCAHRANSRELRASILYRGCDCEKRNGLQDDCRRTGCHGSPECRMQPPTCAPSEFSNAKHLTRLKERGMERRAKRPIKHC</sequence>
<organism evidence="2 3">
    <name type="scientific">Nicrophorus vespilloides</name>
    <name type="common">Boreal carrion beetle</name>
    <dbReference type="NCBI Taxonomy" id="110193"/>
    <lineage>
        <taxon>Eukaryota</taxon>
        <taxon>Metazoa</taxon>
        <taxon>Ecdysozoa</taxon>
        <taxon>Arthropoda</taxon>
        <taxon>Hexapoda</taxon>
        <taxon>Insecta</taxon>
        <taxon>Pterygota</taxon>
        <taxon>Neoptera</taxon>
        <taxon>Endopterygota</taxon>
        <taxon>Coleoptera</taxon>
        <taxon>Polyphaga</taxon>
        <taxon>Staphyliniformia</taxon>
        <taxon>Silphidae</taxon>
        <taxon>Nicrophorinae</taxon>
        <taxon>Nicrophorus</taxon>
    </lineage>
</organism>
<accession>A0ABM1MAJ8</accession>
<protein>
    <submittedName>
        <fullName evidence="3">Uncharacterized protein LOC108558999</fullName>
    </submittedName>
</protein>
<dbReference type="GeneID" id="108558999"/>
<evidence type="ECO:0000256" key="1">
    <source>
        <dbReference type="SAM" id="MobiDB-lite"/>
    </source>
</evidence>
<gene>
    <name evidence="3" type="primary">LOC108558999</name>
</gene>
<feature type="region of interest" description="Disordered" evidence="1">
    <location>
        <begin position="122"/>
        <end position="150"/>
    </location>
</feature>
<name>A0ABM1MAJ8_NICVS</name>
<reference evidence="3" key="1">
    <citation type="submission" date="2025-08" db="UniProtKB">
        <authorList>
            <consortium name="RefSeq"/>
        </authorList>
    </citation>
    <scope>IDENTIFICATION</scope>
    <source>
        <tissue evidence="3">Whole Larva</tissue>
    </source>
</reference>
<dbReference type="RefSeq" id="XP_017771598.1">
    <property type="nucleotide sequence ID" value="XM_017916109.1"/>
</dbReference>
<keyword evidence="2" id="KW-1185">Reference proteome</keyword>
<feature type="compositionally biased region" description="Basic residues" evidence="1">
    <location>
        <begin position="138"/>
        <end position="148"/>
    </location>
</feature>
<evidence type="ECO:0000313" key="3">
    <source>
        <dbReference type="RefSeq" id="XP_017771598.1"/>
    </source>
</evidence>
<dbReference type="Proteomes" id="UP000695000">
    <property type="component" value="Unplaced"/>
</dbReference>
<proteinExistence type="predicted"/>